<keyword evidence="2" id="KW-0813">Transport</keyword>
<name>A0ABV8IGA8_9ACTN</name>
<dbReference type="CDD" id="cd17321">
    <property type="entry name" value="MFS_MMR_MDR_like"/>
    <property type="match status" value="1"/>
</dbReference>
<evidence type="ECO:0000256" key="6">
    <source>
        <dbReference type="ARBA" id="ARBA00023136"/>
    </source>
</evidence>
<dbReference type="InterPro" id="IPR036259">
    <property type="entry name" value="MFS_trans_sf"/>
</dbReference>
<feature type="domain" description="Major facilitator superfamily (MFS) profile" evidence="9">
    <location>
        <begin position="56"/>
        <end position="491"/>
    </location>
</feature>
<feature type="transmembrane region" description="Helical" evidence="8">
    <location>
        <begin position="208"/>
        <end position="231"/>
    </location>
</feature>
<feature type="transmembrane region" description="Helical" evidence="8">
    <location>
        <begin position="151"/>
        <end position="174"/>
    </location>
</feature>
<feature type="transmembrane region" description="Helical" evidence="8">
    <location>
        <begin position="311"/>
        <end position="334"/>
    </location>
</feature>
<keyword evidence="6 8" id="KW-0472">Membrane</keyword>
<feature type="transmembrane region" description="Helical" evidence="8">
    <location>
        <begin position="270"/>
        <end position="290"/>
    </location>
</feature>
<feature type="region of interest" description="Disordered" evidence="7">
    <location>
        <begin position="1"/>
        <end position="45"/>
    </location>
</feature>
<dbReference type="PANTHER" id="PTHR42718:SF42">
    <property type="entry name" value="EXPORT PROTEIN"/>
    <property type="match status" value="1"/>
</dbReference>
<feature type="transmembrane region" description="Helical" evidence="8">
    <location>
        <begin position="346"/>
        <end position="364"/>
    </location>
</feature>
<dbReference type="SUPFAM" id="SSF103473">
    <property type="entry name" value="MFS general substrate transporter"/>
    <property type="match status" value="1"/>
</dbReference>
<feature type="compositionally biased region" description="Low complexity" evidence="7">
    <location>
        <begin position="8"/>
        <end position="19"/>
    </location>
</feature>
<dbReference type="InterPro" id="IPR004638">
    <property type="entry name" value="EmrB-like"/>
</dbReference>
<dbReference type="EMBL" id="JBHSBM010000024">
    <property type="protein sequence ID" value="MFC4060840.1"/>
    <property type="molecule type" value="Genomic_DNA"/>
</dbReference>
<evidence type="ECO:0000256" key="3">
    <source>
        <dbReference type="ARBA" id="ARBA00022475"/>
    </source>
</evidence>
<dbReference type="Pfam" id="PF07690">
    <property type="entry name" value="MFS_1"/>
    <property type="match status" value="1"/>
</dbReference>
<keyword evidence="3" id="KW-1003">Cell membrane</keyword>
<feature type="transmembrane region" description="Helical" evidence="8">
    <location>
        <begin position="243"/>
        <end position="264"/>
    </location>
</feature>
<feature type="transmembrane region" description="Helical" evidence="8">
    <location>
        <begin position="181"/>
        <end position="202"/>
    </location>
</feature>
<feature type="transmembrane region" description="Helical" evidence="8">
    <location>
        <begin position="122"/>
        <end position="145"/>
    </location>
</feature>
<dbReference type="InterPro" id="IPR005829">
    <property type="entry name" value="Sugar_transporter_CS"/>
</dbReference>
<gene>
    <name evidence="10" type="ORF">ACFOWE_21265</name>
</gene>
<accession>A0ABV8IGA8</accession>
<evidence type="ECO:0000256" key="7">
    <source>
        <dbReference type="SAM" id="MobiDB-lite"/>
    </source>
</evidence>
<evidence type="ECO:0000256" key="4">
    <source>
        <dbReference type="ARBA" id="ARBA00022692"/>
    </source>
</evidence>
<evidence type="ECO:0000313" key="10">
    <source>
        <dbReference type="EMBL" id="MFC4060840.1"/>
    </source>
</evidence>
<feature type="transmembrane region" description="Helical" evidence="8">
    <location>
        <begin position="376"/>
        <end position="396"/>
    </location>
</feature>
<dbReference type="InterPro" id="IPR020846">
    <property type="entry name" value="MFS_dom"/>
</dbReference>
<protein>
    <submittedName>
        <fullName evidence="10">MFS transporter</fullName>
    </submittedName>
</protein>
<evidence type="ECO:0000256" key="1">
    <source>
        <dbReference type="ARBA" id="ARBA00004651"/>
    </source>
</evidence>
<comment type="caution">
    <text evidence="10">The sequence shown here is derived from an EMBL/GenBank/DDBJ whole genome shotgun (WGS) entry which is preliminary data.</text>
</comment>
<organism evidence="10 11">
    <name type="scientific">Planomonospora corallina</name>
    <dbReference type="NCBI Taxonomy" id="1806052"/>
    <lineage>
        <taxon>Bacteria</taxon>
        <taxon>Bacillati</taxon>
        <taxon>Actinomycetota</taxon>
        <taxon>Actinomycetes</taxon>
        <taxon>Streptosporangiales</taxon>
        <taxon>Streptosporangiaceae</taxon>
        <taxon>Planomonospora</taxon>
    </lineage>
</organism>
<keyword evidence="5 8" id="KW-1133">Transmembrane helix</keyword>
<feature type="transmembrane region" description="Helical" evidence="8">
    <location>
        <begin position="90"/>
        <end position="110"/>
    </location>
</feature>
<dbReference type="PANTHER" id="PTHR42718">
    <property type="entry name" value="MAJOR FACILITATOR SUPERFAMILY MULTIDRUG TRANSPORTER MFSC"/>
    <property type="match status" value="1"/>
</dbReference>
<feature type="transmembrane region" description="Helical" evidence="8">
    <location>
        <begin position="402"/>
        <end position="427"/>
    </location>
</feature>
<comment type="subcellular location">
    <subcellularLocation>
        <location evidence="1">Cell membrane</location>
        <topology evidence="1">Multi-pass membrane protein</topology>
    </subcellularLocation>
</comment>
<evidence type="ECO:0000256" key="5">
    <source>
        <dbReference type="ARBA" id="ARBA00022989"/>
    </source>
</evidence>
<dbReference type="Gene3D" id="1.20.1720.10">
    <property type="entry name" value="Multidrug resistance protein D"/>
    <property type="match status" value="1"/>
</dbReference>
<proteinExistence type="predicted"/>
<dbReference type="Gene3D" id="1.20.1250.20">
    <property type="entry name" value="MFS general substrate transporter like domains"/>
    <property type="match status" value="1"/>
</dbReference>
<feature type="compositionally biased region" description="Low complexity" evidence="7">
    <location>
        <begin position="27"/>
        <end position="45"/>
    </location>
</feature>
<evidence type="ECO:0000256" key="8">
    <source>
        <dbReference type="SAM" id="Phobius"/>
    </source>
</evidence>
<reference evidence="11" key="1">
    <citation type="journal article" date="2019" name="Int. J. Syst. Evol. Microbiol.">
        <title>The Global Catalogue of Microorganisms (GCM) 10K type strain sequencing project: providing services to taxonomists for standard genome sequencing and annotation.</title>
        <authorList>
            <consortium name="The Broad Institute Genomics Platform"/>
            <consortium name="The Broad Institute Genome Sequencing Center for Infectious Disease"/>
            <person name="Wu L."/>
            <person name="Ma J."/>
        </authorList>
    </citation>
    <scope>NUCLEOTIDE SEQUENCE [LARGE SCALE GENOMIC DNA]</scope>
    <source>
        <strain evidence="11">TBRC 4489</strain>
    </source>
</reference>
<sequence>MSEPVPHPAGLAATAGTVPPAGPPGPAGTVPPAESPGPAGSAGSAGPAGSGRYGLLLLVIGLAGFVTTLDNTVVTVALPTLQVELNASLATLEWVVTGYVLTFSGLMLAGGRLADVYGRRRILVIGLAIFTAASLAAGMATSAGVLVAARLVQGCGAALVLPAMLAVVAVAGGGRERSAGVAVWMASGAGALALGPVVGGLLTEYADWNWIFLINVPLGVLCVALAALAVPESRDGAAARVDVPGVAASVVVLSAGTFGLTFAAELGWTSPVIVASLAVSAVAAVVFATVERLGRDPMVDLALFRERAFTGGVIAQVLWGLGVNGVFFFTALFLQGALGFSPTASGLAFVPLALLVAVVTPLVPSVERRIGAARTVALGLVLVAGGMVAVAFLRPGDGWAELLPAVCVIGIGSALTMPLGSAVLGAVPKERAGVAGGVFSVAREMSGLFGIAVIGVIVNGAASFTAGYSVGLLVAAALVAAGAAVSLVTLR</sequence>
<evidence type="ECO:0000256" key="2">
    <source>
        <dbReference type="ARBA" id="ARBA00022448"/>
    </source>
</evidence>
<keyword evidence="11" id="KW-1185">Reference proteome</keyword>
<dbReference type="PRINTS" id="PR01036">
    <property type="entry name" value="TCRTETB"/>
</dbReference>
<dbReference type="NCBIfam" id="TIGR00711">
    <property type="entry name" value="efflux_EmrB"/>
    <property type="match status" value="1"/>
</dbReference>
<evidence type="ECO:0000259" key="9">
    <source>
        <dbReference type="PROSITE" id="PS50850"/>
    </source>
</evidence>
<keyword evidence="4 8" id="KW-0812">Transmembrane</keyword>
<feature type="transmembrane region" description="Helical" evidence="8">
    <location>
        <begin position="55"/>
        <end position="78"/>
    </location>
</feature>
<evidence type="ECO:0000313" key="11">
    <source>
        <dbReference type="Proteomes" id="UP001595850"/>
    </source>
</evidence>
<dbReference type="PROSITE" id="PS50850">
    <property type="entry name" value="MFS"/>
    <property type="match status" value="1"/>
</dbReference>
<dbReference type="InterPro" id="IPR011701">
    <property type="entry name" value="MFS"/>
</dbReference>
<feature type="transmembrane region" description="Helical" evidence="8">
    <location>
        <begin position="472"/>
        <end position="490"/>
    </location>
</feature>
<dbReference type="RefSeq" id="WP_377290467.1">
    <property type="nucleotide sequence ID" value="NZ_JBHSBM010000024.1"/>
</dbReference>
<dbReference type="PROSITE" id="PS00216">
    <property type="entry name" value="SUGAR_TRANSPORT_1"/>
    <property type="match status" value="1"/>
</dbReference>
<dbReference type="Proteomes" id="UP001595850">
    <property type="component" value="Unassembled WGS sequence"/>
</dbReference>